<evidence type="ECO:0000256" key="1">
    <source>
        <dbReference type="SAM" id="MobiDB-lite"/>
    </source>
</evidence>
<protein>
    <submittedName>
        <fullName evidence="2">Uncharacterized protein</fullName>
    </submittedName>
</protein>
<dbReference type="EMBL" id="JANPWB010000005">
    <property type="protein sequence ID" value="KAJ1188372.1"/>
    <property type="molecule type" value="Genomic_DNA"/>
</dbReference>
<comment type="caution">
    <text evidence="2">The sequence shown here is derived from an EMBL/GenBank/DDBJ whole genome shotgun (WGS) entry which is preliminary data.</text>
</comment>
<feature type="region of interest" description="Disordered" evidence="1">
    <location>
        <begin position="1"/>
        <end position="69"/>
    </location>
</feature>
<evidence type="ECO:0000313" key="3">
    <source>
        <dbReference type="Proteomes" id="UP001066276"/>
    </source>
</evidence>
<sequence length="98" mass="10785">MADTGTHLPRVRRYQQETDRNTTHTTAPEKVRGRTSKEVRRRRANRERRRSTIPPDINMAGTSGSRPGKQLETTVLLVQGGEAGLGSEDLGGTGTDEV</sequence>
<dbReference type="Proteomes" id="UP001066276">
    <property type="component" value="Chromosome 3_1"/>
</dbReference>
<organism evidence="2 3">
    <name type="scientific">Pleurodeles waltl</name>
    <name type="common">Iberian ribbed newt</name>
    <dbReference type="NCBI Taxonomy" id="8319"/>
    <lineage>
        <taxon>Eukaryota</taxon>
        <taxon>Metazoa</taxon>
        <taxon>Chordata</taxon>
        <taxon>Craniata</taxon>
        <taxon>Vertebrata</taxon>
        <taxon>Euteleostomi</taxon>
        <taxon>Amphibia</taxon>
        <taxon>Batrachia</taxon>
        <taxon>Caudata</taxon>
        <taxon>Salamandroidea</taxon>
        <taxon>Salamandridae</taxon>
        <taxon>Pleurodelinae</taxon>
        <taxon>Pleurodeles</taxon>
    </lineage>
</organism>
<feature type="compositionally biased region" description="Basic and acidic residues" evidence="1">
    <location>
        <begin position="14"/>
        <end position="38"/>
    </location>
</feature>
<evidence type="ECO:0000313" key="2">
    <source>
        <dbReference type="EMBL" id="KAJ1188372.1"/>
    </source>
</evidence>
<reference evidence="2" key="1">
    <citation type="journal article" date="2022" name="bioRxiv">
        <title>Sequencing and chromosome-scale assembly of the giantPleurodeles waltlgenome.</title>
        <authorList>
            <person name="Brown T."/>
            <person name="Elewa A."/>
            <person name="Iarovenko S."/>
            <person name="Subramanian E."/>
            <person name="Araus A.J."/>
            <person name="Petzold A."/>
            <person name="Susuki M."/>
            <person name="Suzuki K.-i.T."/>
            <person name="Hayashi T."/>
            <person name="Toyoda A."/>
            <person name="Oliveira C."/>
            <person name="Osipova E."/>
            <person name="Leigh N.D."/>
            <person name="Simon A."/>
            <person name="Yun M.H."/>
        </authorList>
    </citation>
    <scope>NUCLEOTIDE SEQUENCE</scope>
    <source>
        <strain evidence="2">20211129_DDA</strain>
        <tissue evidence="2">Liver</tissue>
    </source>
</reference>
<proteinExistence type="predicted"/>
<keyword evidence="3" id="KW-1185">Reference proteome</keyword>
<name>A0AAV7UL73_PLEWA</name>
<feature type="compositionally biased region" description="Basic residues" evidence="1">
    <location>
        <begin position="39"/>
        <end position="51"/>
    </location>
</feature>
<gene>
    <name evidence="2" type="ORF">NDU88_005133</name>
</gene>
<accession>A0AAV7UL73</accession>
<dbReference type="AlphaFoldDB" id="A0AAV7UL73"/>